<dbReference type="AlphaFoldDB" id="A0A0D4C218"/>
<evidence type="ECO:0008006" key="3">
    <source>
        <dbReference type="Google" id="ProtNLM"/>
    </source>
</evidence>
<sequence length="113" mass="12124">MSESSSEQLVDALNSVVLATAGVNELFPPQNVVRTAADQLIAFVKGDDSPPLRTVLVESHGDGLKITARIGVRIEHRTPEVVCQVASAIRDFVHTQINPEVRCVASVHAVSIQ</sequence>
<proteinExistence type="predicted"/>
<dbReference type="OrthoDB" id="9924513at2"/>
<dbReference type="EMBL" id="CP011005">
    <property type="protein sequence ID" value="AJT42623.1"/>
    <property type="molecule type" value="Genomic_DNA"/>
</dbReference>
<dbReference type="HOGENOM" id="CLU_2128307_0_0_11"/>
<gene>
    <name evidence="1" type="ORF">UM93_16155</name>
</gene>
<dbReference type="STRING" id="1618207.UM93_16155"/>
<reference evidence="1 2" key="1">
    <citation type="journal article" date="2015" name="Genome Announc.">
        <title>Complete Genome Sequencing of Protease-Producing Novel Arthrobacter sp. Strain IHBB 11108 Using PacBio Single-Molecule Real-Time Sequencing Technology.</title>
        <authorList>
            <person name="Kiran S."/>
            <person name="Swarnkar M.K."/>
            <person name="Pal M."/>
            <person name="Thakur R."/>
            <person name="Tewari R."/>
            <person name="Singh A.K."/>
            <person name="Gulati A."/>
        </authorList>
    </citation>
    <scope>NUCLEOTIDE SEQUENCE [LARGE SCALE GENOMIC DNA]</scope>
    <source>
        <strain evidence="1 2">IHBB 11108</strain>
    </source>
</reference>
<dbReference type="Proteomes" id="UP000061839">
    <property type="component" value="Chromosome"/>
</dbReference>
<accession>A0A0D4C218</accession>
<dbReference type="PATRIC" id="fig|1618207.4.peg.3283"/>
<keyword evidence="2" id="KW-1185">Reference proteome</keyword>
<evidence type="ECO:0000313" key="1">
    <source>
        <dbReference type="EMBL" id="AJT42623.1"/>
    </source>
</evidence>
<evidence type="ECO:0000313" key="2">
    <source>
        <dbReference type="Proteomes" id="UP000061839"/>
    </source>
</evidence>
<organism evidence="1 2">
    <name type="scientific">Psychromicrobium lacuslunae</name>
    <dbReference type="NCBI Taxonomy" id="1618207"/>
    <lineage>
        <taxon>Bacteria</taxon>
        <taxon>Bacillati</taxon>
        <taxon>Actinomycetota</taxon>
        <taxon>Actinomycetes</taxon>
        <taxon>Micrococcales</taxon>
        <taxon>Micrococcaceae</taxon>
        <taxon>Psychromicrobium</taxon>
    </lineage>
</organism>
<dbReference type="RefSeq" id="WP_045076502.1">
    <property type="nucleotide sequence ID" value="NZ_CP011005.1"/>
</dbReference>
<name>A0A0D4C218_9MICC</name>
<protein>
    <recommendedName>
        <fullName evidence="3">Asp23/Gls24 family envelope stress response protein</fullName>
    </recommendedName>
</protein>
<dbReference type="KEGG" id="ari:UM93_16155"/>